<dbReference type="AlphaFoldDB" id="A0A2W2EYY0"/>
<sequence>MEVERLMRVEPARVGAESEARWMHDDLVERIVAGTDVGNVPTAAAFLRAEYAETGRLFRYCWRAL</sequence>
<evidence type="ECO:0000313" key="1">
    <source>
        <dbReference type="EMBL" id="PZG14557.1"/>
    </source>
</evidence>
<reference evidence="1 2" key="1">
    <citation type="submission" date="2018-01" db="EMBL/GenBank/DDBJ databases">
        <title>Draft genome sequence of Nonomuraea sp. KC333.</title>
        <authorList>
            <person name="Sahin N."/>
            <person name="Saygin H."/>
            <person name="Ay H."/>
        </authorList>
    </citation>
    <scope>NUCLEOTIDE SEQUENCE [LARGE SCALE GENOMIC DNA]</scope>
    <source>
        <strain evidence="1 2">KC333</strain>
    </source>
</reference>
<dbReference type="EMBL" id="POUD01000125">
    <property type="protein sequence ID" value="PZG14557.1"/>
    <property type="molecule type" value="Genomic_DNA"/>
</dbReference>
<proteinExistence type="predicted"/>
<keyword evidence="2" id="KW-1185">Reference proteome</keyword>
<name>A0A2W2EYY0_9ACTN</name>
<dbReference type="RefSeq" id="WP_111181711.1">
    <property type="nucleotide sequence ID" value="NZ_POUD01000125.1"/>
</dbReference>
<evidence type="ECO:0000313" key="2">
    <source>
        <dbReference type="Proteomes" id="UP000249304"/>
    </source>
</evidence>
<dbReference type="Proteomes" id="UP000249304">
    <property type="component" value="Unassembled WGS sequence"/>
</dbReference>
<protein>
    <submittedName>
        <fullName evidence="1">Uncharacterized protein</fullName>
    </submittedName>
</protein>
<dbReference type="OrthoDB" id="9087497at2"/>
<comment type="caution">
    <text evidence="1">The sequence shown here is derived from an EMBL/GenBank/DDBJ whole genome shotgun (WGS) entry which is preliminary data.</text>
</comment>
<organism evidence="1 2">
    <name type="scientific">Nonomuraea aridisoli</name>
    <dbReference type="NCBI Taxonomy" id="2070368"/>
    <lineage>
        <taxon>Bacteria</taxon>
        <taxon>Bacillati</taxon>
        <taxon>Actinomycetota</taxon>
        <taxon>Actinomycetes</taxon>
        <taxon>Streptosporangiales</taxon>
        <taxon>Streptosporangiaceae</taxon>
        <taxon>Nonomuraea</taxon>
    </lineage>
</organism>
<accession>A0A2W2EYY0</accession>
<gene>
    <name evidence="1" type="ORF">C1J01_26595</name>
</gene>